<comment type="function">
    <text evidence="6">Involved in transcription antitermination. Required for transcription of ribosomal RNA (rRNA) genes. Binds specifically to the boxA antiterminator sequence of the ribosomal RNA (rrn) operons.</text>
</comment>
<dbReference type="PANTHER" id="PTHR11078:SF3">
    <property type="entry name" value="ANTITERMINATION NUSB DOMAIN-CONTAINING PROTEIN"/>
    <property type="match status" value="1"/>
</dbReference>
<dbReference type="InterPro" id="IPR011605">
    <property type="entry name" value="NusB_fam"/>
</dbReference>
<dbReference type="EMBL" id="JAFBEC010000007">
    <property type="protein sequence ID" value="MBM7633648.1"/>
    <property type="molecule type" value="Genomic_DNA"/>
</dbReference>
<keyword evidence="4 6" id="KW-0805">Transcription regulation</keyword>
<dbReference type="InterPro" id="IPR035926">
    <property type="entry name" value="NusB-like_sf"/>
</dbReference>
<dbReference type="Pfam" id="PF01029">
    <property type="entry name" value="NusB"/>
    <property type="match status" value="1"/>
</dbReference>
<comment type="caution">
    <text evidence="8">The sequence shown here is derived from an EMBL/GenBank/DDBJ whole genome shotgun (WGS) entry which is preliminary data.</text>
</comment>
<keyword evidence="2 6" id="KW-0889">Transcription antitermination</keyword>
<proteinExistence type="inferred from homology"/>
<dbReference type="InterPro" id="IPR006027">
    <property type="entry name" value="NusB_RsmB_TIM44"/>
</dbReference>
<dbReference type="SUPFAM" id="SSF48013">
    <property type="entry name" value="NusB-like"/>
    <property type="match status" value="1"/>
</dbReference>
<reference evidence="8 9" key="1">
    <citation type="submission" date="2021-01" db="EMBL/GenBank/DDBJ databases">
        <title>Genomic Encyclopedia of Type Strains, Phase IV (KMG-IV): sequencing the most valuable type-strain genomes for metagenomic binning, comparative biology and taxonomic classification.</title>
        <authorList>
            <person name="Goeker M."/>
        </authorList>
    </citation>
    <scope>NUCLEOTIDE SEQUENCE [LARGE SCALE GENOMIC DNA]</scope>
    <source>
        <strain evidence="8 9">DSM 25540</strain>
    </source>
</reference>
<sequence length="144" mass="16550">MNRRWARVRAVQALFQVEMTGVNWKEALRFALDEDEISDEYLDDVIPGTLDNLDVIDAQIKEQLQHWTVERLNNVDFAVLRLAVYELMHRDDIPPHVTLNEAINTAKAFGEEEAGRFVNGVLATILKNYPKEAGTQNDSEPDRR</sequence>
<keyword evidence="5 6" id="KW-0804">Transcription</keyword>
<accession>A0ABS2PDZ9</accession>
<evidence type="ECO:0000313" key="8">
    <source>
        <dbReference type="EMBL" id="MBM7633648.1"/>
    </source>
</evidence>
<dbReference type="Gene3D" id="1.10.940.10">
    <property type="entry name" value="NusB-like"/>
    <property type="match status" value="1"/>
</dbReference>
<dbReference type="NCBIfam" id="TIGR01951">
    <property type="entry name" value="nusB"/>
    <property type="match status" value="1"/>
</dbReference>
<organism evidence="8 9">
    <name type="scientific">Geomicrobium sediminis</name>
    <dbReference type="NCBI Taxonomy" id="1347788"/>
    <lineage>
        <taxon>Bacteria</taxon>
        <taxon>Bacillati</taxon>
        <taxon>Bacillota</taxon>
        <taxon>Bacilli</taxon>
        <taxon>Bacillales</taxon>
        <taxon>Geomicrobium</taxon>
    </lineage>
</organism>
<gene>
    <name evidence="6" type="primary">nusB</name>
    <name evidence="8" type="ORF">JOD17_002742</name>
</gene>
<evidence type="ECO:0000256" key="1">
    <source>
        <dbReference type="ARBA" id="ARBA00005952"/>
    </source>
</evidence>
<evidence type="ECO:0000256" key="6">
    <source>
        <dbReference type="HAMAP-Rule" id="MF_00073"/>
    </source>
</evidence>
<dbReference type="PANTHER" id="PTHR11078">
    <property type="entry name" value="N UTILIZATION SUBSTANCE PROTEIN B-RELATED"/>
    <property type="match status" value="1"/>
</dbReference>
<keyword evidence="9" id="KW-1185">Reference proteome</keyword>
<dbReference type="RefSeq" id="WP_204698337.1">
    <property type="nucleotide sequence ID" value="NZ_JAFBEC010000007.1"/>
</dbReference>
<dbReference type="HAMAP" id="MF_00073">
    <property type="entry name" value="NusB"/>
    <property type="match status" value="1"/>
</dbReference>
<evidence type="ECO:0000313" key="9">
    <source>
        <dbReference type="Proteomes" id="UP000741863"/>
    </source>
</evidence>
<evidence type="ECO:0000256" key="4">
    <source>
        <dbReference type="ARBA" id="ARBA00023015"/>
    </source>
</evidence>
<feature type="domain" description="NusB/RsmB/TIM44" evidence="7">
    <location>
        <begin position="6"/>
        <end position="126"/>
    </location>
</feature>
<evidence type="ECO:0000256" key="5">
    <source>
        <dbReference type="ARBA" id="ARBA00023163"/>
    </source>
</evidence>
<keyword evidence="3 6" id="KW-0694">RNA-binding</keyword>
<evidence type="ECO:0000256" key="3">
    <source>
        <dbReference type="ARBA" id="ARBA00022884"/>
    </source>
</evidence>
<name>A0ABS2PDZ9_9BACL</name>
<evidence type="ECO:0000256" key="2">
    <source>
        <dbReference type="ARBA" id="ARBA00022814"/>
    </source>
</evidence>
<dbReference type="Proteomes" id="UP000741863">
    <property type="component" value="Unassembled WGS sequence"/>
</dbReference>
<protein>
    <recommendedName>
        <fullName evidence="6">Transcription antitermination protein NusB</fullName>
    </recommendedName>
    <alternativeName>
        <fullName evidence="6">Antitermination factor NusB</fullName>
    </alternativeName>
</protein>
<evidence type="ECO:0000259" key="7">
    <source>
        <dbReference type="Pfam" id="PF01029"/>
    </source>
</evidence>
<comment type="similarity">
    <text evidence="1 6">Belongs to the NusB family.</text>
</comment>